<dbReference type="GO" id="GO:0008033">
    <property type="term" value="P:tRNA processing"/>
    <property type="evidence" value="ECO:0007669"/>
    <property type="project" value="UniProtKB-KW"/>
</dbReference>
<evidence type="ECO:0000256" key="11">
    <source>
        <dbReference type="RuleBase" id="RU003953"/>
    </source>
</evidence>
<dbReference type="InterPro" id="IPR003607">
    <property type="entry name" value="HD/PDEase_dom"/>
</dbReference>
<dbReference type="SUPFAM" id="SSF81891">
    <property type="entry name" value="Poly A polymerase C-terminal region-like"/>
    <property type="match status" value="1"/>
</dbReference>
<dbReference type="CDD" id="cd05398">
    <property type="entry name" value="NT_ClassII-CCAase"/>
    <property type="match status" value="1"/>
</dbReference>
<feature type="domain" description="Poly A polymerase head" evidence="12">
    <location>
        <begin position="39"/>
        <end position="65"/>
    </location>
</feature>
<dbReference type="Pfam" id="PF01966">
    <property type="entry name" value="HD"/>
    <property type="match status" value="1"/>
</dbReference>
<comment type="caution">
    <text evidence="15">The sequence shown here is derived from an EMBL/GenBank/DDBJ whole genome shotgun (WGS) entry which is preliminary data.</text>
</comment>
<evidence type="ECO:0000313" key="15">
    <source>
        <dbReference type="EMBL" id="KAF1085605.1"/>
    </source>
</evidence>
<evidence type="ECO:0000313" key="16">
    <source>
        <dbReference type="Proteomes" id="UP000798488"/>
    </source>
</evidence>
<gene>
    <name evidence="15" type="primary">cca_2</name>
    <name evidence="15" type="ORF">SPSYN_01748</name>
</gene>
<dbReference type="AlphaFoldDB" id="A0A9D2WQA4"/>
<dbReference type="PANTHER" id="PTHR47545">
    <property type="entry name" value="MULTIFUNCTIONAL CCA PROTEIN"/>
    <property type="match status" value="1"/>
</dbReference>
<keyword evidence="8" id="KW-0067">ATP-binding</keyword>
<comment type="similarity">
    <text evidence="11">Belongs to the tRNA nucleotidyltransferase/poly(A) polymerase family.</text>
</comment>
<evidence type="ECO:0000259" key="13">
    <source>
        <dbReference type="Pfam" id="PF01966"/>
    </source>
</evidence>
<dbReference type="GO" id="GO:0042245">
    <property type="term" value="P:RNA repair"/>
    <property type="evidence" value="ECO:0007669"/>
    <property type="project" value="UniProtKB-KW"/>
</dbReference>
<dbReference type="Pfam" id="PF01743">
    <property type="entry name" value="PolyA_pol"/>
    <property type="match status" value="2"/>
</dbReference>
<feature type="domain" description="tRNA nucleotidyltransferase/poly(A) polymerase RNA and SrmB- binding" evidence="14">
    <location>
        <begin position="188"/>
        <end position="249"/>
    </location>
</feature>
<organism evidence="15 16">
    <name type="scientific">Sporotomaculum syntrophicum</name>
    <dbReference type="NCBI Taxonomy" id="182264"/>
    <lineage>
        <taxon>Bacteria</taxon>
        <taxon>Bacillati</taxon>
        <taxon>Bacillota</taxon>
        <taxon>Clostridia</taxon>
        <taxon>Eubacteriales</taxon>
        <taxon>Desulfallaceae</taxon>
        <taxon>Sporotomaculum</taxon>
    </lineage>
</organism>
<keyword evidence="10 11" id="KW-0694">RNA-binding</keyword>
<comment type="cofactor">
    <cofactor evidence="1">
        <name>Mg(2+)</name>
        <dbReference type="ChEBI" id="CHEBI:18420"/>
    </cofactor>
</comment>
<dbReference type="InterPro" id="IPR002646">
    <property type="entry name" value="PolA_pol_head_dom"/>
</dbReference>
<evidence type="ECO:0000256" key="9">
    <source>
        <dbReference type="ARBA" id="ARBA00022842"/>
    </source>
</evidence>
<evidence type="ECO:0000256" key="10">
    <source>
        <dbReference type="ARBA" id="ARBA00022884"/>
    </source>
</evidence>
<evidence type="ECO:0000256" key="8">
    <source>
        <dbReference type="ARBA" id="ARBA00022840"/>
    </source>
</evidence>
<keyword evidence="9" id="KW-0460">Magnesium</keyword>
<sequence>MEGLIGETSYNNNLVGRPGVNNKLKLINDILNAAGSRGYIVGGWLRDKLLGRSPGDVDLVVEVAADVPEPEWPEVAHRLNGTLVVLDEQRGLYRLVLPAGDGKIQVDIDVVAGGTLNANLKKRDFTINAQALPLSAGLGGELDERQVVDPLGGLVDLRAGLIRACGTDAIASDPLRALRAFRFAAQLGFVIEQGTIDLIKHCRQPVTGCAGERQWDEFSAILELRSAPVFRWMEQETGLLEQIIPEIKPLKGLVQGGHHVEDAWEHSLKTLKQFEVLWSEQGLAVGNGAVPSHEKGAGEGLWAEILSGVPAEHIAGYLNGYITRVHTRVPVFKLACLLHDVGKQYTRRYEGNGKYTFYGHHQAGVPVVQSVAERLKMSAREKDILGVLVGGHMDPLFLYKAAPPTPVAVRRFFQRSGLEAPGLLLLSLADICSTRLAAGREEEAKAYAAFIQDMLLKYFNEYDMVVQPARLLNGNDVCALLGIKPSPQVRRVLELLADAQVEGKVKTRVEAEAFVRHMAAQTGFH</sequence>
<keyword evidence="7" id="KW-0692">RNA repair</keyword>
<evidence type="ECO:0000256" key="1">
    <source>
        <dbReference type="ARBA" id="ARBA00001946"/>
    </source>
</evidence>
<name>A0A9D2WQA4_9FIRM</name>
<dbReference type="GO" id="GO:0005524">
    <property type="term" value="F:ATP binding"/>
    <property type="evidence" value="ECO:0007669"/>
    <property type="project" value="UniProtKB-KW"/>
</dbReference>
<dbReference type="GO" id="GO:0003723">
    <property type="term" value="F:RNA binding"/>
    <property type="evidence" value="ECO:0007669"/>
    <property type="project" value="UniProtKB-KW"/>
</dbReference>
<evidence type="ECO:0000256" key="5">
    <source>
        <dbReference type="ARBA" id="ARBA00022723"/>
    </source>
</evidence>
<dbReference type="InterPro" id="IPR043519">
    <property type="entry name" value="NT_sf"/>
</dbReference>
<dbReference type="InterPro" id="IPR006674">
    <property type="entry name" value="HD_domain"/>
</dbReference>
<protein>
    <submittedName>
        <fullName evidence="15">Multifunctional CCA protein</fullName>
    </submittedName>
</protein>
<feature type="domain" description="Poly A polymerase head" evidence="12">
    <location>
        <begin position="114"/>
        <end position="163"/>
    </location>
</feature>
<feature type="domain" description="HD" evidence="13">
    <location>
        <begin position="328"/>
        <end position="397"/>
    </location>
</feature>
<dbReference type="CDD" id="cd00077">
    <property type="entry name" value="HDc"/>
    <property type="match status" value="1"/>
</dbReference>
<dbReference type="Gene3D" id="1.10.3090.10">
    <property type="entry name" value="cca-adding enzyme, domain 2"/>
    <property type="match status" value="1"/>
</dbReference>
<reference evidence="15" key="1">
    <citation type="submission" date="2016-02" db="EMBL/GenBank/DDBJ databases">
        <title>Draft Genome Sequence of Sporotomaculum syntrophicum Strain FB, a Syntrophic Benzoate Degrader.</title>
        <authorList>
            <person name="Nobu M.K."/>
            <person name="Narihiro T."/>
            <person name="Qiu Y.-L."/>
            <person name="Ohashi A."/>
            <person name="Liu W.-T."/>
            <person name="Yuji S."/>
        </authorList>
    </citation>
    <scope>NUCLEOTIDE SEQUENCE</scope>
    <source>
        <strain evidence="15">FB</strain>
    </source>
</reference>
<dbReference type="InterPro" id="IPR032828">
    <property type="entry name" value="PolyA_RNA-bd"/>
</dbReference>
<dbReference type="InterPro" id="IPR050124">
    <property type="entry name" value="tRNA_CCA-adding_enzyme"/>
</dbReference>
<dbReference type="PANTHER" id="PTHR47545:SF1">
    <property type="entry name" value="MULTIFUNCTIONAL CCA PROTEIN"/>
    <property type="match status" value="1"/>
</dbReference>
<evidence type="ECO:0000256" key="4">
    <source>
        <dbReference type="ARBA" id="ARBA00022695"/>
    </source>
</evidence>
<evidence type="ECO:0000256" key="2">
    <source>
        <dbReference type="ARBA" id="ARBA00022679"/>
    </source>
</evidence>
<keyword evidence="5" id="KW-0479">Metal-binding</keyword>
<dbReference type="SUPFAM" id="SSF81301">
    <property type="entry name" value="Nucleotidyltransferase"/>
    <property type="match status" value="1"/>
</dbReference>
<keyword evidence="4" id="KW-0548">Nucleotidyltransferase</keyword>
<dbReference type="GO" id="GO:0046872">
    <property type="term" value="F:metal ion binding"/>
    <property type="evidence" value="ECO:0007669"/>
    <property type="project" value="UniProtKB-KW"/>
</dbReference>
<keyword evidence="2 11" id="KW-0808">Transferase</keyword>
<dbReference type="Pfam" id="PF12627">
    <property type="entry name" value="PolyA_pol_RNAbd"/>
    <property type="match status" value="1"/>
</dbReference>
<proteinExistence type="inferred from homology"/>
<evidence type="ECO:0000259" key="14">
    <source>
        <dbReference type="Pfam" id="PF12627"/>
    </source>
</evidence>
<dbReference type="GO" id="GO:0016779">
    <property type="term" value="F:nucleotidyltransferase activity"/>
    <property type="evidence" value="ECO:0007669"/>
    <property type="project" value="UniProtKB-KW"/>
</dbReference>
<evidence type="ECO:0000256" key="3">
    <source>
        <dbReference type="ARBA" id="ARBA00022694"/>
    </source>
</evidence>
<dbReference type="Proteomes" id="UP000798488">
    <property type="component" value="Unassembled WGS sequence"/>
</dbReference>
<keyword evidence="6" id="KW-0547">Nucleotide-binding</keyword>
<keyword evidence="16" id="KW-1185">Reference proteome</keyword>
<evidence type="ECO:0000256" key="6">
    <source>
        <dbReference type="ARBA" id="ARBA00022741"/>
    </source>
</evidence>
<dbReference type="EMBL" id="LSRS01000003">
    <property type="protein sequence ID" value="KAF1085605.1"/>
    <property type="molecule type" value="Genomic_DNA"/>
</dbReference>
<evidence type="ECO:0000259" key="12">
    <source>
        <dbReference type="Pfam" id="PF01743"/>
    </source>
</evidence>
<keyword evidence="3" id="KW-0819">tRNA processing</keyword>
<dbReference type="Gene3D" id="3.30.460.10">
    <property type="entry name" value="Beta Polymerase, domain 2"/>
    <property type="match status" value="1"/>
</dbReference>
<accession>A0A9D2WQA4</accession>
<evidence type="ECO:0000256" key="7">
    <source>
        <dbReference type="ARBA" id="ARBA00022800"/>
    </source>
</evidence>